<sequence>MMESIESWCLFSLFYLLVTVCFVFRTKEFVSAGLTVEGLLGSWILSEHEDFVLHHIQRTSLTLLVHSLLPLVYVTSLQFLIDDTPPRLFTSTYLGFTFATLSIIIPTVVLTLLYKWSKDGYSKHPVARKLAVFCDTVTSWRTLSRDINAEFKRVDKINLQCSSIHKVIATDNWIIKTGPYSLWLAHQSDSVLILVKADTHDVSVSGTANGTVQYLNIEVKTTRRNAENFFIRCNALDFKDLEEKIRRPITILPDVTFHRSRTDLFLEVFRNTVAQNSTFTAYQELEMCIGCMVVESNVKLVKKCEDTTSTDRSCTNCYCRPLWCVDCMGKWWISRQEQDKPETWLSSKCTCPVCRSVFCMQDICPVVLTNS</sequence>
<keyword evidence="4 6" id="KW-1133">Transmembrane helix</keyword>
<evidence type="ECO:0000256" key="1">
    <source>
        <dbReference type="ARBA" id="ARBA00004141"/>
    </source>
</evidence>
<evidence type="ECO:0000256" key="5">
    <source>
        <dbReference type="ARBA" id="ARBA00023136"/>
    </source>
</evidence>
<keyword evidence="5 6" id="KW-0472">Membrane</keyword>
<comment type="similarity">
    <text evidence="2">Belongs to the TMEM129 family.</text>
</comment>
<dbReference type="OrthoDB" id="10055027at2759"/>
<dbReference type="PANTHER" id="PTHR31322:SF2">
    <property type="entry name" value="E3 UBIQUITIN-PROTEIN LIGASE TM129"/>
    <property type="match status" value="1"/>
</dbReference>
<organism evidence="7 8">
    <name type="scientific">Laodelphax striatellus</name>
    <name type="common">Small brown planthopper</name>
    <name type="synonym">Delphax striatella</name>
    <dbReference type="NCBI Taxonomy" id="195883"/>
    <lineage>
        <taxon>Eukaryota</taxon>
        <taxon>Metazoa</taxon>
        <taxon>Ecdysozoa</taxon>
        <taxon>Arthropoda</taxon>
        <taxon>Hexapoda</taxon>
        <taxon>Insecta</taxon>
        <taxon>Pterygota</taxon>
        <taxon>Neoptera</taxon>
        <taxon>Paraneoptera</taxon>
        <taxon>Hemiptera</taxon>
        <taxon>Auchenorrhyncha</taxon>
        <taxon>Fulgoroidea</taxon>
        <taxon>Delphacidae</taxon>
        <taxon>Criomorphinae</taxon>
        <taxon>Laodelphax</taxon>
    </lineage>
</organism>
<name>A0A482WX34_LAOST</name>
<protein>
    <submittedName>
        <fullName evidence="7">Uncharacterized protein</fullName>
    </submittedName>
</protein>
<comment type="subcellular location">
    <subcellularLocation>
        <location evidence="1">Membrane</location>
        <topology evidence="1">Multi-pass membrane protein</topology>
    </subcellularLocation>
</comment>
<proteinExistence type="inferred from homology"/>
<dbReference type="GO" id="GO:0061630">
    <property type="term" value="F:ubiquitin protein ligase activity"/>
    <property type="evidence" value="ECO:0007669"/>
    <property type="project" value="InterPro"/>
</dbReference>
<dbReference type="Proteomes" id="UP000291343">
    <property type="component" value="Unassembled WGS sequence"/>
</dbReference>
<feature type="transmembrane region" description="Helical" evidence="6">
    <location>
        <begin position="93"/>
        <end position="114"/>
    </location>
</feature>
<evidence type="ECO:0000313" key="7">
    <source>
        <dbReference type="EMBL" id="RZF38159.1"/>
    </source>
</evidence>
<dbReference type="GO" id="GO:0016020">
    <property type="term" value="C:membrane"/>
    <property type="evidence" value="ECO:0007669"/>
    <property type="project" value="UniProtKB-SubCell"/>
</dbReference>
<gene>
    <name evidence="7" type="ORF">LSTR_LSTR005520</name>
</gene>
<dbReference type="GO" id="GO:0016567">
    <property type="term" value="P:protein ubiquitination"/>
    <property type="evidence" value="ECO:0007669"/>
    <property type="project" value="InterPro"/>
</dbReference>
<dbReference type="FunCoup" id="A0A482WX34">
    <property type="interactions" value="1643"/>
</dbReference>
<evidence type="ECO:0000256" key="6">
    <source>
        <dbReference type="SAM" id="Phobius"/>
    </source>
</evidence>
<comment type="caution">
    <text evidence="7">The sequence shown here is derived from an EMBL/GenBank/DDBJ whole genome shotgun (WGS) entry which is preliminary data.</text>
</comment>
<dbReference type="PANTHER" id="PTHR31322">
    <property type="entry name" value="E3 UBIQUITIN-PROTEIN LIGASE TM129"/>
    <property type="match status" value="1"/>
</dbReference>
<reference evidence="7 8" key="1">
    <citation type="journal article" date="2017" name="Gigascience">
        <title>Genome sequence of the small brown planthopper, Laodelphax striatellus.</title>
        <authorList>
            <person name="Zhu J."/>
            <person name="Jiang F."/>
            <person name="Wang X."/>
            <person name="Yang P."/>
            <person name="Bao Y."/>
            <person name="Zhao W."/>
            <person name="Wang W."/>
            <person name="Lu H."/>
            <person name="Wang Q."/>
            <person name="Cui N."/>
            <person name="Li J."/>
            <person name="Chen X."/>
            <person name="Luo L."/>
            <person name="Yu J."/>
            <person name="Kang L."/>
            <person name="Cui F."/>
        </authorList>
    </citation>
    <scope>NUCLEOTIDE SEQUENCE [LARGE SCALE GENOMIC DNA]</scope>
    <source>
        <strain evidence="7">Lst14</strain>
    </source>
</reference>
<dbReference type="Pfam" id="PF10272">
    <property type="entry name" value="Tmpp129"/>
    <property type="match status" value="1"/>
</dbReference>
<evidence type="ECO:0000256" key="4">
    <source>
        <dbReference type="ARBA" id="ARBA00022989"/>
    </source>
</evidence>
<feature type="transmembrane region" description="Helical" evidence="6">
    <location>
        <begin position="61"/>
        <end position="81"/>
    </location>
</feature>
<evidence type="ECO:0000256" key="2">
    <source>
        <dbReference type="ARBA" id="ARBA00007332"/>
    </source>
</evidence>
<keyword evidence="8" id="KW-1185">Reference proteome</keyword>
<dbReference type="InParanoid" id="A0A482WX34"/>
<dbReference type="EMBL" id="QKKF02022802">
    <property type="protein sequence ID" value="RZF38159.1"/>
    <property type="molecule type" value="Genomic_DNA"/>
</dbReference>
<accession>A0A482WX34</accession>
<feature type="transmembrane region" description="Helical" evidence="6">
    <location>
        <begin position="5"/>
        <end position="24"/>
    </location>
</feature>
<evidence type="ECO:0000256" key="3">
    <source>
        <dbReference type="ARBA" id="ARBA00022692"/>
    </source>
</evidence>
<dbReference type="STRING" id="195883.A0A482WX34"/>
<keyword evidence="3 6" id="KW-0812">Transmembrane</keyword>
<dbReference type="InterPro" id="IPR018801">
    <property type="entry name" value="TM129"/>
</dbReference>
<evidence type="ECO:0000313" key="8">
    <source>
        <dbReference type="Proteomes" id="UP000291343"/>
    </source>
</evidence>
<dbReference type="AlphaFoldDB" id="A0A482WX34"/>
<dbReference type="GO" id="GO:0005783">
    <property type="term" value="C:endoplasmic reticulum"/>
    <property type="evidence" value="ECO:0007669"/>
    <property type="project" value="TreeGrafter"/>
</dbReference>